<protein>
    <recommendedName>
        <fullName evidence="2">NADH:ubiquinone reductase (non-electrogenic)</fullName>
        <ecNumber evidence="2">1.6.5.9</ecNumber>
    </recommendedName>
</protein>
<keyword evidence="6" id="KW-0560">Oxidoreductase</keyword>
<gene>
    <name evidence="11" type="ORF">EHR08_17780</name>
</gene>
<evidence type="ECO:0000259" key="9">
    <source>
        <dbReference type="Pfam" id="PF07992"/>
    </source>
</evidence>
<evidence type="ECO:0000256" key="1">
    <source>
        <dbReference type="ARBA" id="ARBA00005272"/>
    </source>
</evidence>
<comment type="similarity">
    <text evidence="1">Belongs to the NADH dehydrogenase family.</text>
</comment>
<dbReference type="SUPFAM" id="SSF51905">
    <property type="entry name" value="FAD/NAD(P)-binding domain"/>
    <property type="match status" value="1"/>
</dbReference>
<dbReference type="Gene3D" id="3.50.50.100">
    <property type="match status" value="1"/>
</dbReference>
<feature type="domain" description="External alternative NADH-ubiquinone oxidoreductase-like C-terminal" evidence="10">
    <location>
        <begin position="348"/>
        <end position="406"/>
    </location>
</feature>
<dbReference type="Proteomes" id="UP000297649">
    <property type="component" value="Unassembled WGS sequence"/>
</dbReference>
<dbReference type="RefSeq" id="WP_135743649.1">
    <property type="nucleotide sequence ID" value="NZ_JAIZBL010000005.1"/>
</dbReference>
<evidence type="ECO:0000256" key="8">
    <source>
        <dbReference type="ARBA" id="ARBA00047599"/>
    </source>
</evidence>
<dbReference type="AlphaFoldDB" id="A0A6H3NM80"/>
<keyword evidence="12" id="KW-1185">Reference proteome</keyword>
<dbReference type="EMBL" id="RQHU01000024">
    <property type="protein sequence ID" value="TGN11363.1"/>
    <property type="molecule type" value="Genomic_DNA"/>
</dbReference>
<evidence type="ECO:0000313" key="11">
    <source>
        <dbReference type="EMBL" id="TGN11363.1"/>
    </source>
</evidence>
<dbReference type="PANTHER" id="PTHR43706:SF47">
    <property type="entry name" value="EXTERNAL NADH-UBIQUINONE OXIDOREDUCTASE 1, MITOCHONDRIAL-RELATED"/>
    <property type="match status" value="1"/>
</dbReference>
<keyword evidence="3" id="KW-0285">Flavoprotein</keyword>
<reference evidence="11" key="1">
    <citation type="journal article" date="2019" name="PLoS Negl. Trop. Dis.">
        <title>Revisiting the worldwide diversity of Leptospira species in the environment.</title>
        <authorList>
            <person name="Vincent A.T."/>
            <person name="Schiettekatte O."/>
            <person name="Bourhy P."/>
            <person name="Veyrier F.J."/>
            <person name="Picardeau M."/>
        </authorList>
    </citation>
    <scope>NUCLEOTIDE SEQUENCE [LARGE SCALE GENOMIC DNA]</scope>
    <source>
        <strain evidence="11">201601109</strain>
    </source>
</reference>
<evidence type="ECO:0000256" key="6">
    <source>
        <dbReference type="ARBA" id="ARBA00023002"/>
    </source>
</evidence>
<accession>A0A6H3NM80</accession>
<evidence type="ECO:0000313" key="12">
    <source>
        <dbReference type="Proteomes" id="UP000297649"/>
    </source>
</evidence>
<dbReference type="Pfam" id="PF07992">
    <property type="entry name" value="Pyr_redox_2"/>
    <property type="match status" value="1"/>
</dbReference>
<dbReference type="PRINTS" id="PR00368">
    <property type="entry name" value="FADPNR"/>
</dbReference>
<comment type="caution">
    <text evidence="11">The sequence shown here is derived from an EMBL/GenBank/DDBJ whole genome shotgun (WGS) entry which is preliminary data.</text>
</comment>
<sequence length="423" mass="47159">MTQIKKKILIIGAGFGGLQVIKTLANNQLFEITVVDKKNHHLFQPLLYQVATAVLSPADIAIPSRSITTKYKNVKILLGDVTEIDFKNRIVKFQNNSETYDYLILATGARTSYFGNNSWKEKTLGLKNLKDALAIRRRILLSFEQAELIGDYEKAKSFMHYVIIGGGPTGVELAGSIAELSHNIIRKDFRNIDSGMTKVTLIEAGPRLLAAFTEKSSAFTKKKLESRGVEVLTSSPVLDITETGVVLKDRTIESKTVIWAAGVEGSELAKNLPLNKDKANRIIVDEYCRTTEYPEVFVIGDAANYGKGLTRPLPGISPVAMQQGRYVAKIIESLEKKKSISPFHYFDKGNMATIGRTDAVAEFGKIKLKGIFGWLGWLFVHLVYQVGFKNKVSTLLSWVWSYLTFRAGSRLIQEEMDELSVRP</sequence>
<evidence type="ECO:0000256" key="3">
    <source>
        <dbReference type="ARBA" id="ARBA00022630"/>
    </source>
</evidence>
<keyword evidence="4" id="KW-0274">FAD</keyword>
<proteinExistence type="inferred from homology"/>
<dbReference type="GO" id="GO:0050136">
    <property type="term" value="F:NADH dehydrogenase (quinone) (non-electrogenic) activity"/>
    <property type="evidence" value="ECO:0007669"/>
    <property type="project" value="UniProtKB-EC"/>
</dbReference>
<dbReference type="InterPro" id="IPR036188">
    <property type="entry name" value="FAD/NAD-bd_sf"/>
</dbReference>
<dbReference type="EC" id="1.6.5.9" evidence="2"/>
<evidence type="ECO:0000256" key="7">
    <source>
        <dbReference type="ARBA" id="ARBA00023027"/>
    </source>
</evidence>
<dbReference type="PRINTS" id="PR00411">
    <property type="entry name" value="PNDRDTASEI"/>
</dbReference>
<evidence type="ECO:0000256" key="5">
    <source>
        <dbReference type="ARBA" id="ARBA00022946"/>
    </source>
</evidence>
<evidence type="ECO:0000256" key="4">
    <source>
        <dbReference type="ARBA" id="ARBA00022827"/>
    </source>
</evidence>
<dbReference type="OrthoDB" id="9781621at2"/>
<dbReference type="InterPro" id="IPR045024">
    <property type="entry name" value="NDH-2"/>
</dbReference>
<keyword evidence="7" id="KW-0520">NAD</keyword>
<name>A0A6H3NM80_9LEPT</name>
<dbReference type="InterPro" id="IPR054585">
    <property type="entry name" value="NDH2-like_C"/>
</dbReference>
<evidence type="ECO:0000256" key="2">
    <source>
        <dbReference type="ARBA" id="ARBA00012637"/>
    </source>
</evidence>
<dbReference type="InterPro" id="IPR023753">
    <property type="entry name" value="FAD/NAD-binding_dom"/>
</dbReference>
<evidence type="ECO:0000259" key="10">
    <source>
        <dbReference type="Pfam" id="PF22366"/>
    </source>
</evidence>
<dbReference type="PANTHER" id="PTHR43706">
    <property type="entry name" value="NADH DEHYDROGENASE"/>
    <property type="match status" value="1"/>
</dbReference>
<organism evidence="11 12">
    <name type="scientific">Leptospira bandrabouensis</name>
    <dbReference type="NCBI Taxonomy" id="2484903"/>
    <lineage>
        <taxon>Bacteria</taxon>
        <taxon>Pseudomonadati</taxon>
        <taxon>Spirochaetota</taxon>
        <taxon>Spirochaetia</taxon>
        <taxon>Leptospirales</taxon>
        <taxon>Leptospiraceae</taxon>
        <taxon>Leptospira</taxon>
    </lineage>
</organism>
<keyword evidence="5" id="KW-0809">Transit peptide</keyword>
<feature type="domain" description="FAD/NAD(P)-binding" evidence="9">
    <location>
        <begin position="7"/>
        <end position="324"/>
    </location>
</feature>
<dbReference type="Pfam" id="PF22366">
    <property type="entry name" value="NDH2_C"/>
    <property type="match status" value="1"/>
</dbReference>
<comment type="catalytic activity">
    <reaction evidence="8">
        <text>a quinone + NADH + H(+) = a quinol + NAD(+)</text>
        <dbReference type="Rhea" id="RHEA:46160"/>
        <dbReference type="ChEBI" id="CHEBI:15378"/>
        <dbReference type="ChEBI" id="CHEBI:24646"/>
        <dbReference type="ChEBI" id="CHEBI:57540"/>
        <dbReference type="ChEBI" id="CHEBI:57945"/>
        <dbReference type="ChEBI" id="CHEBI:132124"/>
        <dbReference type="EC" id="1.6.5.9"/>
    </reaction>
</comment>